<dbReference type="AlphaFoldDB" id="A0A9P6D4U4"/>
<feature type="transmembrane region" description="Helical" evidence="2">
    <location>
        <begin position="112"/>
        <end position="132"/>
    </location>
</feature>
<dbReference type="Proteomes" id="UP000807469">
    <property type="component" value="Unassembled WGS sequence"/>
</dbReference>
<evidence type="ECO:0000256" key="2">
    <source>
        <dbReference type="SAM" id="Phobius"/>
    </source>
</evidence>
<dbReference type="EMBL" id="MU155159">
    <property type="protein sequence ID" value="KAF9482963.1"/>
    <property type="molecule type" value="Genomic_DNA"/>
</dbReference>
<keyword evidence="2" id="KW-0472">Membrane</keyword>
<evidence type="ECO:0000259" key="3">
    <source>
        <dbReference type="Pfam" id="PF20151"/>
    </source>
</evidence>
<dbReference type="OrthoDB" id="3052633at2759"/>
<name>A0A9P6D4U4_9AGAR</name>
<evidence type="ECO:0000313" key="5">
    <source>
        <dbReference type="Proteomes" id="UP000807469"/>
    </source>
</evidence>
<keyword evidence="5" id="KW-1185">Reference proteome</keyword>
<comment type="caution">
    <text evidence="4">The sequence shown here is derived from an EMBL/GenBank/DDBJ whole genome shotgun (WGS) entry which is preliminary data.</text>
</comment>
<reference evidence="4" key="1">
    <citation type="submission" date="2020-11" db="EMBL/GenBank/DDBJ databases">
        <authorList>
            <consortium name="DOE Joint Genome Institute"/>
            <person name="Ahrendt S."/>
            <person name="Riley R."/>
            <person name="Andreopoulos W."/>
            <person name="Labutti K."/>
            <person name="Pangilinan J."/>
            <person name="Ruiz-Duenas F.J."/>
            <person name="Barrasa J.M."/>
            <person name="Sanchez-Garcia M."/>
            <person name="Camarero S."/>
            <person name="Miyauchi S."/>
            <person name="Serrano A."/>
            <person name="Linde D."/>
            <person name="Babiker R."/>
            <person name="Drula E."/>
            <person name="Ayuso-Fernandez I."/>
            <person name="Pacheco R."/>
            <person name="Padilla G."/>
            <person name="Ferreira P."/>
            <person name="Barriuso J."/>
            <person name="Kellner H."/>
            <person name="Castanera R."/>
            <person name="Alfaro M."/>
            <person name="Ramirez L."/>
            <person name="Pisabarro A.G."/>
            <person name="Kuo A."/>
            <person name="Tritt A."/>
            <person name="Lipzen A."/>
            <person name="He G."/>
            <person name="Yan M."/>
            <person name="Ng V."/>
            <person name="Cullen D."/>
            <person name="Martin F."/>
            <person name="Rosso M.-N."/>
            <person name="Henrissat B."/>
            <person name="Hibbett D."/>
            <person name="Martinez A.T."/>
            <person name="Grigoriev I.V."/>
        </authorList>
    </citation>
    <scope>NUCLEOTIDE SEQUENCE</scope>
    <source>
        <strain evidence="4">CIRM-BRFM 674</strain>
    </source>
</reference>
<feature type="transmembrane region" description="Helical" evidence="2">
    <location>
        <begin position="239"/>
        <end position="259"/>
    </location>
</feature>
<evidence type="ECO:0000256" key="1">
    <source>
        <dbReference type="SAM" id="MobiDB-lite"/>
    </source>
</evidence>
<keyword evidence="2" id="KW-1133">Transmembrane helix</keyword>
<feature type="transmembrane region" description="Helical" evidence="2">
    <location>
        <begin position="208"/>
        <end position="227"/>
    </location>
</feature>
<sequence>MVPFQVYEFAFACCSIAAVSLLAWDHIITLHAEVNKIWSKKFTGATVLYALLRYGTLVEKIAVMLLASWYMTPHGCNVAVRFQIFPMALRTLAFNAFSAIRVYALMDNKLPLAIFVLLLCLPSLITPAYVYAHQWSTGVDRYGCQLAYLASQAVHDRLRISGILADLLAEIIVIGVTIRKTLHIQKNLPLDKESKLPSLSGLLLRDGTIYFIALLVLSLGDMLVLIFDHVPQAVVGYNYWVVPYYTPVFRTIIICRFLLTLRSIFQADDEEDTEKSQIGSLRFASRVVGALGAPIEANPIRFADGSSARSNDDFYDDDDEDDIVYSRDPMAAGLLSEGSSVTAAGSGHENESSRRPHSRSSNEIGTEKIASGSNMA</sequence>
<evidence type="ECO:0000313" key="4">
    <source>
        <dbReference type="EMBL" id="KAF9482963.1"/>
    </source>
</evidence>
<accession>A0A9P6D4U4</accession>
<feature type="region of interest" description="Disordered" evidence="1">
    <location>
        <begin position="336"/>
        <end position="376"/>
    </location>
</feature>
<protein>
    <recommendedName>
        <fullName evidence="3">DUF6533 domain-containing protein</fullName>
    </recommendedName>
</protein>
<gene>
    <name evidence="4" type="ORF">BDN70DRAFT_918751</name>
</gene>
<dbReference type="Pfam" id="PF20151">
    <property type="entry name" value="DUF6533"/>
    <property type="match status" value="1"/>
</dbReference>
<dbReference type="InterPro" id="IPR045340">
    <property type="entry name" value="DUF6533"/>
</dbReference>
<organism evidence="4 5">
    <name type="scientific">Pholiota conissans</name>
    <dbReference type="NCBI Taxonomy" id="109636"/>
    <lineage>
        <taxon>Eukaryota</taxon>
        <taxon>Fungi</taxon>
        <taxon>Dikarya</taxon>
        <taxon>Basidiomycota</taxon>
        <taxon>Agaricomycotina</taxon>
        <taxon>Agaricomycetes</taxon>
        <taxon>Agaricomycetidae</taxon>
        <taxon>Agaricales</taxon>
        <taxon>Agaricineae</taxon>
        <taxon>Strophariaceae</taxon>
        <taxon>Pholiota</taxon>
    </lineage>
</organism>
<proteinExistence type="predicted"/>
<feature type="transmembrane region" description="Helical" evidence="2">
    <location>
        <begin position="45"/>
        <end position="70"/>
    </location>
</feature>
<feature type="domain" description="DUF6533" evidence="3">
    <location>
        <begin position="13"/>
        <end position="58"/>
    </location>
</feature>
<feature type="transmembrane region" description="Helical" evidence="2">
    <location>
        <begin position="82"/>
        <end position="100"/>
    </location>
</feature>
<feature type="transmembrane region" description="Helical" evidence="2">
    <location>
        <begin position="6"/>
        <end position="24"/>
    </location>
</feature>
<keyword evidence="2" id="KW-0812">Transmembrane</keyword>